<evidence type="ECO:0000313" key="3">
    <source>
        <dbReference type="EMBL" id="MBD7958383.1"/>
    </source>
</evidence>
<keyword evidence="3" id="KW-0378">Hydrolase</keyword>
<dbReference type="InterPro" id="IPR047801">
    <property type="entry name" value="Peptidase_C45"/>
</dbReference>
<protein>
    <submittedName>
        <fullName evidence="3">Cysteine protease</fullName>
    </submittedName>
</protein>
<dbReference type="PANTHER" id="PTHR34180:SF1">
    <property type="entry name" value="BETA-ALANYL-DOPAMINE_CARCININE HYDROLASE"/>
    <property type="match status" value="1"/>
</dbReference>
<organism evidence="3 4">
    <name type="scientific">Microbacterium pullorum</name>
    <dbReference type="NCBI Taxonomy" id="2762236"/>
    <lineage>
        <taxon>Bacteria</taxon>
        <taxon>Bacillati</taxon>
        <taxon>Actinomycetota</taxon>
        <taxon>Actinomycetes</taxon>
        <taxon>Micrococcales</taxon>
        <taxon>Microbacteriaceae</taxon>
        <taxon>Microbacterium</taxon>
    </lineage>
</organism>
<accession>A0ABR8S4G6</accession>
<sequence length="387" mass="40097">MGPAGAGARCDARTGRDAARPRHRPGARRRAAQVSVVVERPAAVSGLEWTVLRGDREQVFRALGEVHAADIARVRERQDGMWQSLVHRAEGTAHDRFAKVVASSARLLPVEAQEIEWMAAGAGIAATELWAMNLRGDLGRDGLGCSDLAVAVDGGVVMGHNEDGGDELRGDVRLVTLDIDGDPTVTAVWYPGMLPANAFVTTSAGLSFGMDHVSVAVADLGGAGRHLVARHAQRRRDGDAARAALTGVACAGGFAFDVADAAGRVDLVENAAGRVATAGGGFGPLRHTNHLCLDDLAGSLGADPDGAGLAESRGRLAALTAACRSPAGPGDVFGALRAPGVLNRAEDLWTYATIVVDTAADTVMLQASAEIWTGRLSAFARGERVDA</sequence>
<feature type="compositionally biased region" description="Basic residues" evidence="1">
    <location>
        <begin position="21"/>
        <end position="31"/>
    </location>
</feature>
<dbReference type="Pfam" id="PF03417">
    <property type="entry name" value="AAT"/>
    <property type="match status" value="1"/>
</dbReference>
<comment type="caution">
    <text evidence="3">The sequence shown here is derived from an EMBL/GenBank/DDBJ whole genome shotgun (WGS) entry which is preliminary data.</text>
</comment>
<dbReference type="GO" id="GO:0006508">
    <property type="term" value="P:proteolysis"/>
    <property type="evidence" value="ECO:0007669"/>
    <property type="project" value="UniProtKB-KW"/>
</dbReference>
<feature type="region of interest" description="Disordered" evidence="1">
    <location>
        <begin position="1"/>
        <end position="32"/>
    </location>
</feature>
<evidence type="ECO:0000259" key="2">
    <source>
        <dbReference type="Pfam" id="PF03417"/>
    </source>
</evidence>
<dbReference type="Proteomes" id="UP000648352">
    <property type="component" value="Unassembled WGS sequence"/>
</dbReference>
<dbReference type="Gene3D" id="3.60.60.10">
    <property type="entry name" value="Penicillin V Acylase, Chain A"/>
    <property type="match status" value="1"/>
</dbReference>
<evidence type="ECO:0000256" key="1">
    <source>
        <dbReference type="SAM" id="MobiDB-lite"/>
    </source>
</evidence>
<proteinExistence type="predicted"/>
<name>A0ABR8S4G6_9MICO</name>
<keyword evidence="4" id="KW-1185">Reference proteome</keyword>
<gene>
    <name evidence="3" type="ORF">H9651_12095</name>
</gene>
<keyword evidence="3" id="KW-0645">Protease</keyword>
<dbReference type="PANTHER" id="PTHR34180">
    <property type="entry name" value="PEPTIDASE C45"/>
    <property type="match status" value="1"/>
</dbReference>
<reference evidence="3 4" key="1">
    <citation type="submission" date="2020-08" db="EMBL/GenBank/DDBJ databases">
        <title>A Genomic Blueprint of the Chicken Gut Microbiome.</title>
        <authorList>
            <person name="Gilroy R."/>
            <person name="Ravi A."/>
            <person name="Getino M."/>
            <person name="Pursley I."/>
            <person name="Horton D.L."/>
            <person name="Alikhan N.-F."/>
            <person name="Baker D."/>
            <person name="Gharbi K."/>
            <person name="Hall N."/>
            <person name="Watson M."/>
            <person name="Adriaenssens E.M."/>
            <person name="Foster-Nyarko E."/>
            <person name="Jarju S."/>
            <person name="Secka A."/>
            <person name="Antonio M."/>
            <person name="Oren A."/>
            <person name="Chaudhuri R."/>
            <person name="La Ragione R.M."/>
            <person name="Hildebrand F."/>
            <person name="Pallen M.J."/>
        </authorList>
    </citation>
    <scope>NUCLEOTIDE SEQUENCE [LARGE SCALE GENOMIC DNA]</scope>
    <source>
        <strain evidence="3 4">Sa4CUA7</strain>
    </source>
</reference>
<dbReference type="NCBIfam" id="NF040521">
    <property type="entry name" value="C45_proenzyme"/>
    <property type="match status" value="1"/>
</dbReference>
<dbReference type="InterPro" id="IPR047794">
    <property type="entry name" value="C45_proenzyme-like"/>
</dbReference>
<dbReference type="GO" id="GO:0008233">
    <property type="term" value="F:peptidase activity"/>
    <property type="evidence" value="ECO:0007669"/>
    <property type="project" value="UniProtKB-KW"/>
</dbReference>
<evidence type="ECO:0000313" key="4">
    <source>
        <dbReference type="Proteomes" id="UP000648352"/>
    </source>
</evidence>
<dbReference type="InterPro" id="IPR005079">
    <property type="entry name" value="Peptidase_C45_hydrolase"/>
</dbReference>
<feature type="domain" description="Peptidase C45 hydrolase" evidence="2">
    <location>
        <begin position="153"/>
        <end position="291"/>
    </location>
</feature>
<dbReference type="EMBL" id="JACSQP010000007">
    <property type="protein sequence ID" value="MBD7958383.1"/>
    <property type="molecule type" value="Genomic_DNA"/>
</dbReference>
<feature type="compositionally biased region" description="Basic and acidic residues" evidence="1">
    <location>
        <begin position="10"/>
        <end position="20"/>
    </location>
</feature>